<evidence type="ECO:0000313" key="3">
    <source>
        <dbReference type="EMBL" id="QUJ78104.1"/>
    </source>
</evidence>
<dbReference type="AlphaFoldDB" id="A0A975JGI8"/>
<dbReference type="CDD" id="cd00118">
    <property type="entry name" value="LysM"/>
    <property type="match status" value="1"/>
</dbReference>
<keyword evidence="1" id="KW-0472">Membrane</keyword>
<protein>
    <recommendedName>
        <fullName evidence="2">LysM domain-containing protein</fullName>
    </recommendedName>
</protein>
<evidence type="ECO:0000259" key="2">
    <source>
        <dbReference type="PROSITE" id="PS51782"/>
    </source>
</evidence>
<feature type="transmembrane region" description="Helical" evidence="1">
    <location>
        <begin position="250"/>
        <end position="269"/>
    </location>
</feature>
<keyword evidence="4" id="KW-1185">Reference proteome</keyword>
<dbReference type="Gene3D" id="3.10.350.10">
    <property type="entry name" value="LysM domain"/>
    <property type="match status" value="1"/>
</dbReference>
<evidence type="ECO:0000313" key="4">
    <source>
        <dbReference type="Proteomes" id="UP000683291"/>
    </source>
</evidence>
<accession>A0A975JGI8</accession>
<dbReference type="Proteomes" id="UP000683291">
    <property type="component" value="Chromosome pJK7-1-1"/>
</dbReference>
<proteinExistence type="predicted"/>
<gene>
    <name evidence="3" type="ORF">KDD17_17335</name>
</gene>
<dbReference type="InterPro" id="IPR036779">
    <property type="entry name" value="LysM_dom_sf"/>
</dbReference>
<sequence>MSATFYTVEPGDQLYRILRSHYGDGTFFERGEDIIDLVRKSNPQITDIDRIFPGQSIALPGAPGLREVARPLDPHLQAEIPLICNELAGASPAARGWMADVTADMVGGKLANAVGSSYVQYVKSQSQKALESFTPVIRNQSQRASREITRGAYDGRRIKYLGAYDKSLGGLKPLHRPFKQSRAVLHVKPHADVPAGALLSEVKTLNRYLRLASKGVTVIRVISFAEVATDVGMADTGSAQAQLMAKSGGGLIGGVFGTVAAGAVFAAAVATPVGWVAVAGILLAGAGGAAGSILGEELADRASRGMLYDANGRAIYTEKLLNPASISLP</sequence>
<dbReference type="PROSITE" id="PS51782">
    <property type="entry name" value="LYSM"/>
    <property type="match status" value="1"/>
</dbReference>
<dbReference type="RefSeq" id="WP_212706296.1">
    <property type="nucleotide sequence ID" value="NZ_CP073582.1"/>
</dbReference>
<feature type="transmembrane region" description="Helical" evidence="1">
    <location>
        <begin position="275"/>
        <end position="294"/>
    </location>
</feature>
<dbReference type="KEGG" id="sual:KDD17_17335"/>
<keyword evidence="1" id="KW-0812">Transmembrane</keyword>
<keyword evidence="1" id="KW-1133">Transmembrane helix</keyword>
<dbReference type="InterPro" id="IPR018392">
    <property type="entry name" value="LysM"/>
</dbReference>
<organism evidence="3 4">
    <name type="scientific">Sulfitobacter albidus</name>
    <dbReference type="NCBI Taxonomy" id="2829501"/>
    <lineage>
        <taxon>Bacteria</taxon>
        <taxon>Pseudomonadati</taxon>
        <taxon>Pseudomonadota</taxon>
        <taxon>Alphaproteobacteria</taxon>
        <taxon>Rhodobacterales</taxon>
        <taxon>Roseobacteraceae</taxon>
        <taxon>Sulfitobacter</taxon>
    </lineage>
</organism>
<evidence type="ECO:0000256" key="1">
    <source>
        <dbReference type="SAM" id="Phobius"/>
    </source>
</evidence>
<dbReference type="EMBL" id="CP073582">
    <property type="protein sequence ID" value="QUJ78104.1"/>
    <property type="molecule type" value="Genomic_DNA"/>
</dbReference>
<reference evidence="3" key="1">
    <citation type="submission" date="2021-04" db="EMBL/GenBank/DDBJ databases">
        <title>Complete genome sequence for Sulfitobacter sp. strain JK7-1.</title>
        <authorList>
            <person name="Park S.-J."/>
        </authorList>
    </citation>
    <scope>NUCLEOTIDE SEQUENCE</scope>
    <source>
        <strain evidence="3">JK7-1</strain>
    </source>
</reference>
<feature type="domain" description="LysM" evidence="2">
    <location>
        <begin position="4"/>
        <end position="59"/>
    </location>
</feature>
<name>A0A975JGI8_9RHOB</name>